<evidence type="ECO:0000313" key="2">
    <source>
        <dbReference type="EMBL" id="KAF9338192.1"/>
    </source>
</evidence>
<organism evidence="2 3">
    <name type="scientific">Podila minutissima</name>
    <dbReference type="NCBI Taxonomy" id="64525"/>
    <lineage>
        <taxon>Eukaryota</taxon>
        <taxon>Fungi</taxon>
        <taxon>Fungi incertae sedis</taxon>
        <taxon>Mucoromycota</taxon>
        <taxon>Mortierellomycotina</taxon>
        <taxon>Mortierellomycetes</taxon>
        <taxon>Mortierellales</taxon>
        <taxon>Mortierellaceae</taxon>
        <taxon>Podila</taxon>
    </lineage>
</organism>
<keyword evidence="3" id="KW-1185">Reference proteome</keyword>
<feature type="compositionally biased region" description="Basic and acidic residues" evidence="1">
    <location>
        <begin position="43"/>
        <end position="52"/>
    </location>
</feature>
<dbReference type="Proteomes" id="UP000696485">
    <property type="component" value="Unassembled WGS sequence"/>
</dbReference>
<evidence type="ECO:0000256" key="1">
    <source>
        <dbReference type="SAM" id="MobiDB-lite"/>
    </source>
</evidence>
<gene>
    <name evidence="2" type="ORF">BG006_008683</name>
</gene>
<feature type="region of interest" description="Disordered" evidence="1">
    <location>
        <begin position="1"/>
        <end position="103"/>
    </location>
</feature>
<feature type="compositionally biased region" description="Low complexity" evidence="1">
    <location>
        <begin position="66"/>
        <end position="102"/>
    </location>
</feature>
<protein>
    <submittedName>
        <fullName evidence="2">Uncharacterized protein</fullName>
    </submittedName>
</protein>
<dbReference type="AlphaFoldDB" id="A0A9P5SXS8"/>
<sequence length="250" mass="26304">MNSSSTSPIALDAPTEMGLTLTTPLATIPELASDAIEPTASEESAKDEEVAPHKSLQKHQRLSINMSLLSPSSSSSSLMSSSPPSASFSPSSPMSSAASSPSGHMRIGGFGSAGVSPILNPFQWTSDMRQYIMADIGPQPSNSQVPALRNQHLLVRQRSYSKIGPTCAGGLSPSTLHPSNGGCYFSRAKSGSVALSPTTAELERAQFHQGFLRRSSASDLCTIPQNATLPPILDSSRARGGCWNRGEEEM</sequence>
<name>A0A9P5SXS8_9FUNG</name>
<reference evidence="2" key="1">
    <citation type="journal article" date="2020" name="Fungal Divers.">
        <title>Resolving the Mortierellaceae phylogeny through synthesis of multi-gene phylogenetics and phylogenomics.</title>
        <authorList>
            <person name="Vandepol N."/>
            <person name="Liber J."/>
            <person name="Desiro A."/>
            <person name="Na H."/>
            <person name="Kennedy M."/>
            <person name="Barry K."/>
            <person name="Grigoriev I.V."/>
            <person name="Miller A.N."/>
            <person name="O'Donnell K."/>
            <person name="Stajich J.E."/>
            <person name="Bonito G."/>
        </authorList>
    </citation>
    <scope>NUCLEOTIDE SEQUENCE</scope>
    <source>
        <strain evidence="2">NVP1</strain>
    </source>
</reference>
<comment type="caution">
    <text evidence="2">The sequence shown here is derived from an EMBL/GenBank/DDBJ whole genome shotgun (WGS) entry which is preliminary data.</text>
</comment>
<accession>A0A9P5SXS8</accession>
<proteinExistence type="predicted"/>
<evidence type="ECO:0000313" key="3">
    <source>
        <dbReference type="Proteomes" id="UP000696485"/>
    </source>
</evidence>
<dbReference type="EMBL" id="JAAAUY010000006">
    <property type="protein sequence ID" value="KAF9338192.1"/>
    <property type="molecule type" value="Genomic_DNA"/>
</dbReference>